<dbReference type="InterPro" id="IPR003105">
    <property type="entry name" value="SRA_YDG"/>
</dbReference>
<proteinExistence type="predicted"/>
<dbReference type="PRINTS" id="PR00348">
    <property type="entry name" value="UBIQUITIN"/>
</dbReference>
<keyword evidence="9 12" id="KW-0539">Nucleus</keyword>
<feature type="compositionally biased region" description="Polar residues" evidence="14">
    <location>
        <begin position="594"/>
        <end position="603"/>
    </location>
</feature>
<dbReference type="SUPFAM" id="SSF57850">
    <property type="entry name" value="RING/U-box"/>
    <property type="match status" value="1"/>
</dbReference>
<dbReference type="Gene3D" id="2.30.30.140">
    <property type="match status" value="1"/>
</dbReference>
<evidence type="ECO:0000256" key="14">
    <source>
        <dbReference type="SAM" id="MobiDB-lite"/>
    </source>
</evidence>
<dbReference type="SMART" id="SM00466">
    <property type="entry name" value="SRA"/>
    <property type="match status" value="1"/>
</dbReference>
<evidence type="ECO:0000256" key="10">
    <source>
        <dbReference type="ARBA" id="ARBA00023306"/>
    </source>
</evidence>
<feature type="region of interest" description="Disordered" evidence="14">
    <location>
        <begin position="102"/>
        <end position="121"/>
    </location>
</feature>
<evidence type="ECO:0000256" key="8">
    <source>
        <dbReference type="ARBA" id="ARBA00023125"/>
    </source>
</evidence>
<keyword evidence="3 13" id="KW-0808">Transferase</keyword>
<dbReference type="AlphaFoldDB" id="A0A8C3EDU3"/>
<dbReference type="InterPro" id="IPR047468">
    <property type="entry name" value="Ubl_UHRF2"/>
</dbReference>
<feature type="compositionally biased region" description="Low complexity" evidence="14">
    <location>
        <begin position="109"/>
        <end position="121"/>
    </location>
</feature>
<evidence type="ECO:0000256" key="6">
    <source>
        <dbReference type="ARBA" id="ARBA00022786"/>
    </source>
</evidence>
<comment type="catalytic activity">
    <reaction evidence="1 13">
        <text>S-ubiquitinyl-[E2 ubiquitin-conjugating enzyme]-L-cysteine + [acceptor protein]-L-lysine = [E2 ubiquitin-conjugating enzyme]-L-cysteine + N(6)-ubiquitinyl-[acceptor protein]-L-lysine.</text>
        <dbReference type="EC" id="2.3.2.27"/>
    </reaction>
</comment>
<feature type="region of interest" description="Disordered" evidence="14">
    <location>
        <begin position="159"/>
        <end position="201"/>
    </location>
</feature>
<comment type="domain">
    <text evidence="13">The YDG domain mediates the interaction with histone H3.</text>
</comment>
<dbReference type="EC" id="2.3.2.27" evidence="13"/>
<evidence type="ECO:0000256" key="7">
    <source>
        <dbReference type="ARBA" id="ARBA00022833"/>
    </source>
</evidence>
<keyword evidence="4 13" id="KW-0479">Metal-binding</keyword>
<dbReference type="InterPro" id="IPR045134">
    <property type="entry name" value="UHRF1/2-like"/>
</dbReference>
<dbReference type="CDD" id="cd16770">
    <property type="entry name" value="RING-HC_UHRF2"/>
    <property type="match status" value="1"/>
</dbReference>
<dbReference type="Proteomes" id="UP000694553">
    <property type="component" value="Unassembled WGS sequence"/>
</dbReference>
<dbReference type="SMART" id="SM00213">
    <property type="entry name" value="UBQ"/>
    <property type="match status" value="1"/>
</dbReference>
<dbReference type="GO" id="GO:0042393">
    <property type="term" value="F:histone binding"/>
    <property type="evidence" value="ECO:0007669"/>
    <property type="project" value="UniProtKB-UniRule"/>
</dbReference>
<dbReference type="InterPro" id="IPR047466">
    <property type="entry name" value="RING-HC_UHRF2"/>
</dbReference>
<keyword evidence="7 13" id="KW-0862">Zinc</keyword>
<dbReference type="SUPFAM" id="SSF88697">
    <property type="entry name" value="PUA domain-like"/>
    <property type="match status" value="1"/>
</dbReference>
<evidence type="ECO:0000256" key="4">
    <source>
        <dbReference type="ARBA" id="ARBA00022723"/>
    </source>
</evidence>
<dbReference type="SUPFAM" id="SSF57903">
    <property type="entry name" value="FYVE/PHD zinc finger"/>
    <property type="match status" value="1"/>
</dbReference>
<sequence length="743" mass="83574">MWIQVRTIDGTQTQTIDDLSRLTKIECLREKIQETFRVSPDRQRLFYRGKQLEDGHTLFDYNVGLNDIVQLLIRSDSEAPTTASVTDQDGEVNPCAVSNCKNKVKKTNSGSPSQPSTSSRSFLIDPGIGLYKINELVDARDVSIGAWFEAHIENVTRATKGHKNGKAQGKSGNTYKRTNGNLNQDHSRENANNLDSTPSTSYSDCMDTDEEAIYHIKYDEGPEDTINDCKILFIEEMYKIEKPGAYPLTFGDGDFKRKSGPECKHCRADPDKECRFCSCYLCGGKQDAHMQLLCDECNMAYHIYCLNPPLSKIPEDEDWYCPSCKNDSNEVVKAGEKLKQSKKKAKMPSASTESQRDWGKGMACVGRTKECTIVPSNHYGPIPGVPVGTTWKFRVQVSEAGVHRPHVGGIHGRSNDGAYSLVLAGGFEDEVDRGDEFTYTGSGGRDLSGNKRIGEHSFDQTLTHMNRALALNCDAPLDDKNGAESKNWRAGKPVRVVRSSKGRRISKYAPEEGNRYDGIYKVVKYWPEIGKCGFLVWRYLLRRDDVEPAPWTSEGMERSKKLGLSVQYPEGYLEAMASKEKKDKVKKQTVKQEPTSQSNGNQKRTIDDGIEEPMNTPKAMRMGDGGKGEAFQLTQEQQWLIREDCMNQKLWDEVLASLKEGPNFLKKLEQSFMCVCCQELVYQPVTTECLHNVCKSCLQRSFRAEVFTCPACRYDLGKGYTMAPNKVLQTLLDQFFPGYSKGR</sequence>
<evidence type="ECO:0000313" key="16">
    <source>
        <dbReference type="Proteomes" id="UP000694553"/>
    </source>
</evidence>
<dbReference type="InterPro" id="IPR019956">
    <property type="entry name" value="Ubiquitin_dom"/>
</dbReference>
<evidence type="ECO:0000256" key="9">
    <source>
        <dbReference type="ARBA" id="ARBA00023242"/>
    </source>
</evidence>
<dbReference type="PROSITE" id="PS50089">
    <property type="entry name" value="ZF_RING_2"/>
    <property type="match status" value="1"/>
</dbReference>
<dbReference type="Ensembl" id="ENSCMUT00000021750.2">
    <property type="protein sequence ID" value="ENSCMUP00000020246.1"/>
    <property type="gene ID" value="ENSCMUG00000012488.2"/>
</dbReference>
<dbReference type="InterPro" id="IPR015947">
    <property type="entry name" value="PUA-like_sf"/>
</dbReference>
<dbReference type="SMART" id="SM00249">
    <property type="entry name" value="PHD"/>
    <property type="match status" value="1"/>
</dbReference>
<dbReference type="InterPro" id="IPR021991">
    <property type="entry name" value="TTD_dom"/>
</dbReference>
<dbReference type="GO" id="GO:0003677">
    <property type="term" value="F:DNA binding"/>
    <property type="evidence" value="ECO:0007669"/>
    <property type="project" value="UniProtKB-KW"/>
</dbReference>
<dbReference type="GO" id="GO:0005634">
    <property type="term" value="C:nucleus"/>
    <property type="evidence" value="ECO:0007669"/>
    <property type="project" value="UniProtKB-SubCell"/>
</dbReference>
<dbReference type="GO" id="GO:0008270">
    <property type="term" value="F:zinc ion binding"/>
    <property type="evidence" value="ECO:0007669"/>
    <property type="project" value="UniProtKB-KW"/>
</dbReference>
<evidence type="ECO:0000256" key="2">
    <source>
        <dbReference type="ARBA" id="ARBA00004906"/>
    </source>
</evidence>
<dbReference type="SMART" id="SM00184">
    <property type="entry name" value="RING"/>
    <property type="match status" value="2"/>
</dbReference>
<keyword evidence="10" id="KW-0131">Cell cycle</keyword>
<dbReference type="InterPro" id="IPR001841">
    <property type="entry name" value="Znf_RING"/>
</dbReference>
<keyword evidence="16" id="KW-1185">Reference proteome</keyword>
<dbReference type="InterPro" id="IPR000626">
    <property type="entry name" value="Ubiquitin-like_dom"/>
</dbReference>
<feature type="compositionally biased region" description="Polar residues" evidence="14">
    <location>
        <begin position="170"/>
        <end position="201"/>
    </location>
</feature>
<dbReference type="Pfam" id="PF00628">
    <property type="entry name" value="PHD"/>
    <property type="match status" value="1"/>
</dbReference>
<dbReference type="Pfam" id="PF12148">
    <property type="entry name" value="TTD"/>
    <property type="match status" value="1"/>
</dbReference>
<evidence type="ECO:0000256" key="1">
    <source>
        <dbReference type="ARBA" id="ARBA00000900"/>
    </source>
</evidence>
<evidence type="ECO:0000313" key="15">
    <source>
        <dbReference type="Ensembl" id="ENSCMUP00000020246.1"/>
    </source>
</evidence>
<dbReference type="InterPro" id="IPR011011">
    <property type="entry name" value="Znf_FYVE_PHD"/>
</dbReference>
<dbReference type="Gene3D" id="2.30.280.10">
    <property type="entry name" value="SRA-YDG"/>
    <property type="match status" value="1"/>
</dbReference>
<dbReference type="GO" id="GO:0016567">
    <property type="term" value="P:protein ubiquitination"/>
    <property type="evidence" value="ECO:0007669"/>
    <property type="project" value="UniProtKB-UniRule"/>
</dbReference>
<dbReference type="InterPro" id="IPR001965">
    <property type="entry name" value="Znf_PHD"/>
</dbReference>
<accession>A0A8C3EDU3</accession>
<comment type="function">
    <text evidence="13">Multi domain E3 ubiquitin ligase that also plays a role in DNA methylation and histone modifications.</text>
</comment>
<dbReference type="CDD" id="cd17123">
    <property type="entry name" value="Ubl_UHRF2"/>
    <property type="match status" value="1"/>
</dbReference>
<comment type="subcellular location">
    <subcellularLocation>
        <location evidence="12 13">Nucleus</location>
    </subcellularLocation>
</comment>
<dbReference type="PANTHER" id="PTHR14140">
    <property type="entry name" value="E3 UBIQUITIN-PROTEIN LIGASE UHRF-RELATED"/>
    <property type="match status" value="1"/>
</dbReference>
<reference evidence="16" key="1">
    <citation type="submission" date="2019-10" db="EMBL/GenBank/DDBJ databases">
        <title>Corvus moneduloides (New Caledonian crow) genome, bCorMon1, primary haplotype.</title>
        <authorList>
            <person name="Rutz C."/>
            <person name="Fungtammasan C."/>
            <person name="Mountcastle J."/>
            <person name="Formenti G."/>
            <person name="Chow W."/>
            <person name="Howe K."/>
            <person name="Steele M.P."/>
            <person name="Fernandes J."/>
            <person name="Gilbert M.T.P."/>
            <person name="Fedrigo O."/>
            <person name="Jarvis E.D."/>
            <person name="Gemmell N."/>
        </authorList>
    </citation>
    <scope>NUCLEOTIDE SEQUENCE [LARGE SCALE GENOMIC DNA]</scope>
</reference>
<dbReference type="SUPFAM" id="SSF54236">
    <property type="entry name" value="Ubiquitin-like"/>
    <property type="match status" value="1"/>
</dbReference>
<dbReference type="PANTHER" id="PTHR14140:SF3">
    <property type="entry name" value="E3 UBIQUITIN-PROTEIN LIGASE UHRF2"/>
    <property type="match status" value="1"/>
</dbReference>
<keyword evidence="8 13" id="KW-0238">DNA-binding</keyword>
<evidence type="ECO:0000256" key="5">
    <source>
        <dbReference type="ARBA" id="ARBA00022771"/>
    </source>
</evidence>
<dbReference type="Pfam" id="PF02182">
    <property type="entry name" value="SAD_SRA"/>
    <property type="match status" value="1"/>
</dbReference>
<evidence type="ECO:0000256" key="13">
    <source>
        <dbReference type="RuleBase" id="RU369101"/>
    </source>
</evidence>
<dbReference type="GO" id="GO:0044027">
    <property type="term" value="P:negative regulation of gene expression via chromosomal CpG island methylation"/>
    <property type="evidence" value="ECO:0007669"/>
    <property type="project" value="TreeGrafter"/>
</dbReference>
<dbReference type="PROSITE" id="PS51015">
    <property type="entry name" value="YDG"/>
    <property type="match status" value="1"/>
</dbReference>
<dbReference type="Gene3D" id="3.30.40.10">
    <property type="entry name" value="Zinc/RING finger domain, C3HC4 (zinc finger)"/>
    <property type="match status" value="2"/>
</dbReference>
<dbReference type="GO" id="GO:0061630">
    <property type="term" value="F:ubiquitin protein ligase activity"/>
    <property type="evidence" value="ECO:0007669"/>
    <property type="project" value="UniProtKB-UniRule"/>
</dbReference>
<evidence type="ECO:0000256" key="11">
    <source>
        <dbReference type="PROSITE-ProRule" id="PRU00175"/>
    </source>
</evidence>
<keyword evidence="5 11" id="KW-0863">Zinc-finger</keyword>
<evidence type="ECO:0000256" key="12">
    <source>
        <dbReference type="PROSITE-ProRule" id="PRU00358"/>
    </source>
</evidence>
<dbReference type="PROSITE" id="PS50053">
    <property type="entry name" value="UBIQUITIN_2"/>
    <property type="match status" value="1"/>
</dbReference>
<dbReference type="UniPathway" id="UPA00143"/>
<evidence type="ECO:0000256" key="3">
    <source>
        <dbReference type="ARBA" id="ARBA00022679"/>
    </source>
</evidence>
<dbReference type="InterPro" id="IPR047467">
    <property type="entry name" value="PHD_UHRF2"/>
</dbReference>
<dbReference type="InterPro" id="IPR013083">
    <property type="entry name" value="Znf_RING/FYVE/PHD"/>
</dbReference>
<reference evidence="15" key="2">
    <citation type="submission" date="2025-08" db="UniProtKB">
        <authorList>
            <consortium name="Ensembl"/>
        </authorList>
    </citation>
    <scope>IDENTIFICATION</scope>
</reference>
<reference evidence="15" key="3">
    <citation type="submission" date="2025-09" db="UniProtKB">
        <authorList>
            <consortium name="Ensembl"/>
        </authorList>
    </citation>
    <scope>IDENTIFICATION</scope>
</reference>
<dbReference type="FunFam" id="2.30.280.10:FF:000001">
    <property type="entry name" value="E3 ubiquitin-protein ligase UHRF1 isoform 1"/>
    <property type="match status" value="1"/>
</dbReference>
<dbReference type="PROSITE" id="PS00518">
    <property type="entry name" value="ZF_RING_1"/>
    <property type="match status" value="1"/>
</dbReference>
<dbReference type="FunFam" id="3.10.20.90:FF:000336">
    <property type="entry name" value="E3 ubiquitin-protein ligase UHRF2 isoform A"/>
    <property type="match status" value="1"/>
</dbReference>
<protein>
    <recommendedName>
        <fullName evidence="13">E3 ubiquitin-protein ligase UHRF</fullName>
        <ecNumber evidence="13">2.3.2.27</ecNumber>
    </recommendedName>
    <alternativeName>
        <fullName evidence="13">RING-type E3 ubiquitin transferase UHRF</fullName>
    </alternativeName>
    <alternativeName>
        <fullName evidence="13">Ubiquitin-like PHD and RING finger domain-containing protein</fullName>
    </alternativeName>
    <alternativeName>
        <fullName evidence="13">Ubiquitin-like-containing PHD and RING finger domains protein</fullName>
    </alternativeName>
</protein>
<comment type="pathway">
    <text evidence="2 13">Protein modification; protein ubiquitination.</text>
</comment>
<gene>
    <name evidence="15" type="primary">UHRF2</name>
</gene>
<dbReference type="FunFam" id="3.30.40.10:FF:000066">
    <property type="entry name" value="E3 ubiquitin-protein ligase UHRF2 isoform X1"/>
    <property type="match status" value="1"/>
</dbReference>
<dbReference type="Gene3D" id="3.10.20.90">
    <property type="entry name" value="Phosphatidylinositol 3-kinase Catalytic Subunit, Chain A, domain 1"/>
    <property type="match status" value="1"/>
</dbReference>
<dbReference type="CDD" id="cd15617">
    <property type="entry name" value="PHD_UHRF2"/>
    <property type="match status" value="1"/>
</dbReference>
<dbReference type="InterPro" id="IPR019787">
    <property type="entry name" value="Znf_PHD-finger"/>
</dbReference>
<comment type="domain">
    <text evidence="13">The tudor-like regions specifically recognize and bind histone H3 unmethylated at 'Arg-2' (H3R2me0), while the PHD-type zinc finger specifically recognizes and binds histone H3 trimethylated at 'Lys-9' (H3K9me3).</text>
</comment>
<dbReference type="Pfam" id="PF00240">
    <property type="entry name" value="ubiquitin"/>
    <property type="match status" value="1"/>
</dbReference>
<dbReference type="InterPro" id="IPR036987">
    <property type="entry name" value="SRA-YDG_sf"/>
</dbReference>
<dbReference type="InterPro" id="IPR017907">
    <property type="entry name" value="Znf_RING_CS"/>
</dbReference>
<name>A0A8C3EDU3_CORMO</name>
<feature type="region of interest" description="Disordered" evidence="14">
    <location>
        <begin position="579"/>
        <end position="615"/>
    </location>
</feature>
<dbReference type="PROSITE" id="PS50016">
    <property type="entry name" value="ZF_PHD_2"/>
    <property type="match status" value="1"/>
</dbReference>
<keyword evidence="6 13" id="KW-0833">Ubl conjugation pathway</keyword>
<organism evidence="15 16">
    <name type="scientific">Corvus moneduloides</name>
    <name type="common">New Caledonian crow</name>
    <dbReference type="NCBI Taxonomy" id="1196302"/>
    <lineage>
        <taxon>Eukaryota</taxon>
        <taxon>Metazoa</taxon>
        <taxon>Chordata</taxon>
        <taxon>Craniata</taxon>
        <taxon>Vertebrata</taxon>
        <taxon>Euteleostomi</taxon>
        <taxon>Archelosauria</taxon>
        <taxon>Archosauria</taxon>
        <taxon>Dinosauria</taxon>
        <taxon>Saurischia</taxon>
        <taxon>Theropoda</taxon>
        <taxon>Coelurosauria</taxon>
        <taxon>Aves</taxon>
        <taxon>Neognathae</taxon>
        <taxon>Neoaves</taxon>
        <taxon>Telluraves</taxon>
        <taxon>Australaves</taxon>
        <taxon>Passeriformes</taxon>
        <taxon>Corvoidea</taxon>
        <taxon>Corvidae</taxon>
        <taxon>Corvus</taxon>
    </lineage>
</organism>
<dbReference type="InterPro" id="IPR029071">
    <property type="entry name" value="Ubiquitin-like_domsf"/>
</dbReference>